<feature type="binding site" evidence="15">
    <location>
        <position position="234"/>
    </location>
    <ligand>
        <name>L-serine</name>
        <dbReference type="ChEBI" id="CHEBI:33384"/>
    </ligand>
</feature>
<dbReference type="InterPro" id="IPR010978">
    <property type="entry name" value="tRNA-bd_arm"/>
</dbReference>
<dbReference type="PIRSF" id="PIRSF001529">
    <property type="entry name" value="Ser-tRNA-synth_IIa"/>
    <property type="match status" value="1"/>
</dbReference>
<dbReference type="AlphaFoldDB" id="A0A1H2RT60"/>
<dbReference type="InterPro" id="IPR045864">
    <property type="entry name" value="aa-tRNA-synth_II/BPL/LPL"/>
</dbReference>
<evidence type="ECO:0000313" key="19">
    <source>
        <dbReference type="Proteomes" id="UP000199595"/>
    </source>
</evidence>
<evidence type="ECO:0000256" key="1">
    <source>
        <dbReference type="ARBA" id="ARBA00004496"/>
    </source>
</evidence>
<name>A0A1H2RT60_9FLAO</name>
<dbReference type="InterPro" id="IPR002317">
    <property type="entry name" value="Ser-tRNA-ligase_type_1"/>
</dbReference>
<dbReference type="PANTHER" id="PTHR43697:SF1">
    <property type="entry name" value="SERINE--TRNA LIGASE"/>
    <property type="match status" value="1"/>
</dbReference>
<dbReference type="EMBL" id="FNNJ01000001">
    <property type="protein sequence ID" value="SDW21954.1"/>
    <property type="molecule type" value="Genomic_DNA"/>
</dbReference>
<sequence length="424" mass="47559">MLQVAFIRENKETVIKGLEKRNLSNANELVSKTIAADEDRRAIQTELDAVLAESNKLSKDIGMLFKSGERQKAELLKEKTVQLKEQSKVLTDNLQNKANELQELLYIIPNIPNKIVPNGKGEDDNLTVFEEGEIPTLHEGALPHWELAKKYDIIDFELGNKITGAGFPVYKGKGARLQRALINYFLDKNTAAGYDEVQVPHLVNEASGIATGQLPDKEGQMYHDAQDNLFLIPTAEVPVTNIFRDVILKEDEFPICKTAYTPCFRREAGSYGAHVRGLNRLHQFDKVEIVRVEHPSKSYEALDGMAEHVKGILQELKMPYRILRLCGGDLGFTASLTYDFELFSTAQDRWLEVSSVSNFENFQANRLKLRFKNSNGKSELAHTLNGSSLALPRVLAGLLENCQTPEGIKIPEVLVPYCGFDIIN</sequence>
<dbReference type="PROSITE" id="PS50862">
    <property type="entry name" value="AA_TRNA_LIGASE_II"/>
    <property type="match status" value="1"/>
</dbReference>
<dbReference type="Pfam" id="PF02403">
    <property type="entry name" value="Seryl_tRNA_N"/>
    <property type="match status" value="1"/>
</dbReference>
<feature type="domain" description="Aminoacyl-transfer RNA synthetases class-II family profile" evidence="17">
    <location>
        <begin position="176"/>
        <end position="416"/>
    </location>
</feature>
<comment type="subcellular location">
    <subcellularLocation>
        <location evidence="1">Cytoplasm</location>
    </subcellularLocation>
</comment>
<comment type="catalytic activity">
    <reaction evidence="13">
        <text>tRNA(Ser) + L-serine + ATP = L-seryl-tRNA(Ser) + AMP + diphosphate + H(+)</text>
        <dbReference type="Rhea" id="RHEA:12292"/>
        <dbReference type="Rhea" id="RHEA-COMP:9669"/>
        <dbReference type="Rhea" id="RHEA-COMP:9703"/>
        <dbReference type="ChEBI" id="CHEBI:15378"/>
        <dbReference type="ChEBI" id="CHEBI:30616"/>
        <dbReference type="ChEBI" id="CHEBI:33019"/>
        <dbReference type="ChEBI" id="CHEBI:33384"/>
        <dbReference type="ChEBI" id="CHEBI:78442"/>
        <dbReference type="ChEBI" id="CHEBI:78533"/>
        <dbReference type="ChEBI" id="CHEBI:456215"/>
        <dbReference type="EC" id="6.1.1.11"/>
    </reaction>
</comment>
<evidence type="ECO:0000256" key="12">
    <source>
        <dbReference type="ARBA" id="ARBA00047929"/>
    </source>
</evidence>
<evidence type="ECO:0000256" key="11">
    <source>
        <dbReference type="ARBA" id="ARBA00039158"/>
    </source>
</evidence>
<keyword evidence="9" id="KW-0648">Protein biosynthesis</keyword>
<dbReference type="EC" id="6.1.1.11" evidence="4 14"/>
<dbReference type="OrthoDB" id="9804647at2"/>
<accession>A0A1H2RT60</accession>
<dbReference type="Proteomes" id="UP000199595">
    <property type="component" value="Unassembled WGS sequence"/>
</dbReference>
<dbReference type="NCBIfam" id="TIGR00414">
    <property type="entry name" value="serS"/>
    <property type="match status" value="1"/>
</dbReference>
<dbReference type="PRINTS" id="PR00981">
    <property type="entry name" value="TRNASYNTHSER"/>
</dbReference>
<evidence type="ECO:0000256" key="15">
    <source>
        <dbReference type="PIRSR" id="PIRSR001529-1"/>
    </source>
</evidence>
<dbReference type="InterPro" id="IPR002314">
    <property type="entry name" value="aa-tRNA-synt_IIb"/>
</dbReference>
<evidence type="ECO:0000256" key="4">
    <source>
        <dbReference type="ARBA" id="ARBA00012840"/>
    </source>
</evidence>
<dbReference type="PANTHER" id="PTHR43697">
    <property type="entry name" value="SERYL-TRNA SYNTHETASE"/>
    <property type="match status" value="1"/>
</dbReference>
<protein>
    <recommendedName>
        <fullName evidence="11 14">Serine--tRNA ligase</fullName>
        <ecNumber evidence="4 14">6.1.1.11</ecNumber>
    </recommendedName>
</protein>
<dbReference type="RefSeq" id="WP_090119002.1">
    <property type="nucleotide sequence ID" value="NZ_FNNJ01000001.1"/>
</dbReference>
<comment type="pathway">
    <text evidence="2">Aminoacyl-tRNA biosynthesis; selenocysteinyl-tRNA(Sec) biosynthesis; L-seryl-tRNA(Sec) from L-serine and tRNA(Sec): step 1/1.</text>
</comment>
<evidence type="ECO:0000256" key="2">
    <source>
        <dbReference type="ARBA" id="ARBA00005045"/>
    </source>
</evidence>
<dbReference type="Gene3D" id="1.10.287.40">
    <property type="entry name" value="Serine-tRNA synthetase, tRNA binding domain"/>
    <property type="match status" value="1"/>
</dbReference>
<dbReference type="GO" id="GO:0004828">
    <property type="term" value="F:serine-tRNA ligase activity"/>
    <property type="evidence" value="ECO:0007669"/>
    <property type="project" value="UniProtKB-UniRule"/>
</dbReference>
<dbReference type="Gene3D" id="3.30.930.10">
    <property type="entry name" value="Bira Bifunctional Protein, Domain 2"/>
    <property type="match status" value="1"/>
</dbReference>
<evidence type="ECO:0000256" key="10">
    <source>
        <dbReference type="ARBA" id="ARBA00023146"/>
    </source>
</evidence>
<evidence type="ECO:0000259" key="17">
    <source>
        <dbReference type="PROSITE" id="PS50862"/>
    </source>
</evidence>
<keyword evidence="19" id="KW-1185">Reference proteome</keyword>
<dbReference type="GO" id="GO:0005524">
    <property type="term" value="F:ATP binding"/>
    <property type="evidence" value="ECO:0007669"/>
    <property type="project" value="UniProtKB-KW"/>
</dbReference>
<feature type="binding site" evidence="15">
    <location>
        <position position="288"/>
    </location>
    <ligand>
        <name>L-serine</name>
        <dbReference type="ChEBI" id="CHEBI:33384"/>
    </ligand>
</feature>
<dbReference type="SUPFAM" id="SSF46589">
    <property type="entry name" value="tRNA-binding arm"/>
    <property type="match status" value="1"/>
</dbReference>
<proteinExistence type="inferred from homology"/>
<keyword evidence="10 18" id="KW-0030">Aminoacyl-tRNA synthetase</keyword>
<dbReference type="SUPFAM" id="SSF55681">
    <property type="entry name" value="Class II aaRS and biotin synthetases"/>
    <property type="match status" value="1"/>
</dbReference>
<feature type="binding site" evidence="16">
    <location>
        <begin position="265"/>
        <end position="267"/>
    </location>
    <ligand>
        <name>ATP</name>
        <dbReference type="ChEBI" id="CHEBI:30616"/>
    </ligand>
</feature>
<feature type="binding site" evidence="15">
    <location>
        <position position="265"/>
    </location>
    <ligand>
        <name>L-serine</name>
        <dbReference type="ChEBI" id="CHEBI:33384"/>
    </ligand>
</feature>
<evidence type="ECO:0000313" key="18">
    <source>
        <dbReference type="EMBL" id="SDW21954.1"/>
    </source>
</evidence>
<dbReference type="InterPro" id="IPR006195">
    <property type="entry name" value="aa-tRNA-synth_II"/>
</dbReference>
<comment type="catalytic activity">
    <reaction evidence="12">
        <text>tRNA(Sec) + L-serine + ATP = L-seryl-tRNA(Sec) + AMP + diphosphate + H(+)</text>
        <dbReference type="Rhea" id="RHEA:42580"/>
        <dbReference type="Rhea" id="RHEA-COMP:9742"/>
        <dbReference type="Rhea" id="RHEA-COMP:10128"/>
        <dbReference type="ChEBI" id="CHEBI:15378"/>
        <dbReference type="ChEBI" id="CHEBI:30616"/>
        <dbReference type="ChEBI" id="CHEBI:33019"/>
        <dbReference type="ChEBI" id="CHEBI:33384"/>
        <dbReference type="ChEBI" id="CHEBI:78442"/>
        <dbReference type="ChEBI" id="CHEBI:78533"/>
        <dbReference type="ChEBI" id="CHEBI:456215"/>
        <dbReference type="EC" id="6.1.1.11"/>
    </reaction>
</comment>
<evidence type="ECO:0000256" key="16">
    <source>
        <dbReference type="PIRSR" id="PIRSR001529-2"/>
    </source>
</evidence>
<evidence type="ECO:0000256" key="3">
    <source>
        <dbReference type="ARBA" id="ARBA00010728"/>
    </source>
</evidence>
<dbReference type="Pfam" id="PF00587">
    <property type="entry name" value="tRNA-synt_2b"/>
    <property type="match status" value="1"/>
</dbReference>
<dbReference type="InterPro" id="IPR042103">
    <property type="entry name" value="SerRS_1_N_sf"/>
</dbReference>
<dbReference type="STRING" id="762486.SAMN05444411_101304"/>
<dbReference type="GO" id="GO:0005737">
    <property type="term" value="C:cytoplasm"/>
    <property type="evidence" value="ECO:0007669"/>
    <property type="project" value="UniProtKB-SubCell"/>
</dbReference>
<feature type="binding site" evidence="15">
    <location>
        <position position="385"/>
    </location>
    <ligand>
        <name>L-serine</name>
        <dbReference type="ChEBI" id="CHEBI:33384"/>
    </ligand>
</feature>
<reference evidence="18 19" key="1">
    <citation type="submission" date="2016-10" db="EMBL/GenBank/DDBJ databases">
        <authorList>
            <person name="de Groot N.N."/>
        </authorList>
    </citation>
    <scope>NUCLEOTIDE SEQUENCE [LARGE SCALE GENOMIC DNA]</scope>
    <source>
        <strain evidence="18 19">DSM 24956</strain>
    </source>
</reference>
<evidence type="ECO:0000256" key="8">
    <source>
        <dbReference type="ARBA" id="ARBA00022840"/>
    </source>
</evidence>
<dbReference type="GO" id="GO:0006434">
    <property type="term" value="P:seryl-tRNA aminoacylation"/>
    <property type="evidence" value="ECO:0007669"/>
    <property type="project" value="UniProtKB-UniRule"/>
</dbReference>
<keyword evidence="6" id="KW-0436">Ligase</keyword>
<comment type="similarity">
    <text evidence="3">Belongs to the class-II aminoacyl-tRNA synthetase family. Type-1 seryl-tRNA synthetase subfamily.</text>
</comment>
<keyword evidence="7" id="KW-0547">Nucleotide-binding</keyword>
<dbReference type="InterPro" id="IPR015866">
    <property type="entry name" value="Ser-tRNA-synth_1_N"/>
</dbReference>
<keyword evidence="8 16" id="KW-0067">ATP-binding</keyword>
<evidence type="ECO:0000256" key="13">
    <source>
        <dbReference type="ARBA" id="ARBA00048823"/>
    </source>
</evidence>
<feature type="binding site" evidence="16">
    <location>
        <begin position="352"/>
        <end position="355"/>
    </location>
    <ligand>
        <name>ATP</name>
        <dbReference type="ChEBI" id="CHEBI:30616"/>
    </ligand>
</feature>
<organism evidence="18 19">
    <name type="scientific">Lutibacter oricola</name>
    <dbReference type="NCBI Taxonomy" id="762486"/>
    <lineage>
        <taxon>Bacteria</taxon>
        <taxon>Pseudomonadati</taxon>
        <taxon>Bacteroidota</taxon>
        <taxon>Flavobacteriia</taxon>
        <taxon>Flavobacteriales</taxon>
        <taxon>Flavobacteriaceae</taxon>
        <taxon>Lutibacter</taxon>
    </lineage>
</organism>
<evidence type="ECO:0000256" key="7">
    <source>
        <dbReference type="ARBA" id="ARBA00022741"/>
    </source>
</evidence>
<evidence type="ECO:0000256" key="9">
    <source>
        <dbReference type="ARBA" id="ARBA00022917"/>
    </source>
</evidence>
<evidence type="ECO:0000256" key="6">
    <source>
        <dbReference type="ARBA" id="ARBA00022598"/>
    </source>
</evidence>
<evidence type="ECO:0000256" key="5">
    <source>
        <dbReference type="ARBA" id="ARBA00022490"/>
    </source>
</evidence>
<evidence type="ECO:0000256" key="14">
    <source>
        <dbReference type="NCBIfam" id="TIGR00414"/>
    </source>
</evidence>
<keyword evidence="5" id="KW-0963">Cytoplasm</keyword>
<gene>
    <name evidence="18" type="ORF">SAMN05444411_101304</name>
</gene>